<name>A0A2U1ATN9_9BACT</name>
<protein>
    <submittedName>
        <fullName evidence="1">Uncharacterized protein</fullName>
    </submittedName>
</protein>
<dbReference type="Proteomes" id="UP000245959">
    <property type="component" value="Unassembled WGS sequence"/>
</dbReference>
<keyword evidence="2" id="KW-1185">Reference proteome</keyword>
<sequence length="70" mass="8098">MQFSGWGGLIEVFMEGNRHYQALKELLSDEEYQTAQNSILDSYYTPEYIIDFMWDIVQKKIGKNGVIASS</sequence>
<dbReference type="EMBL" id="QEKH01000019">
    <property type="protein sequence ID" value="PVY39762.1"/>
    <property type="molecule type" value="Genomic_DNA"/>
</dbReference>
<evidence type="ECO:0000313" key="1">
    <source>
        <dbReference type="EMBL" id="PVY39762.1"/>
    </source>
</evidence>
<evidence type="ECO:0000313" key="2">
    <source>
        <dbReference type="Proteomes" id="UP000245959"/>
    </source>
</evidence>
<organism evidence="1 2">
    <name type="scientific">Victivallis vadensis</name>
    <dbReference type="NCBI Taxonomy" id="172901"/>
    <lineage>
        <taxon>Bacteria</taxon>
        <taxon>Pseudomonadati</taxon>
        <taxon>Lentisphaerota</taxon>
        <taxon>Lentisphaeria</taxon>
        <taxon>Victivallales</taxon>
        <taxon>Victivallaceae</taxon>
        <taxon>Victivallis</taxon>
    </lineage>
</organism>
<dbReference type="GeneID" id="78295822"/>
<accession>A0A2U1ATN9</accession>
<reference evidence="1 2" key="1">
    <citation type="submission" date="2018-04" db="EMBL/GenBank/DDBJ databases">
        <title>Genomic Encyclopedia of Type Strains, Phase IV (KMG-IV): sequencing the most valuable type-strain genomes for metagenomic binning, comparative biology and taxonomic classification.</title>
        <authorList>
            <person name="Goeker M."/>
        </authorList>
    </citation>
    <scope>NUCLEOTIDE SEQUENCE [LARGE SCALE GENOMIC DNA]</scope>
    <source>
        <strain evidence="1 2">DSM 14823</strain>
    </source>
</reference>
<comment type="caution">
    <text evidence="1">The sequence shown here is derived from an EMBL/GenBank/DDBJ whole genome shotgun (WGS) entry which is preliminary data.</text>
</comment>
<proteinExistence type="predicted"/>
<dbReference type="AlphaFoldDB" id="A0A2U1ATN9"/>
<dbReference type="RefSeq" id="WP_116884529.1">
    <property type="nucleotide sequence ID" value="NZ_CABMMC010000007.1"/>
</dbReference>
<dbReference type="OrthoDB" id="9815272at2"/>
<gene>
    <name evidence="1" type="ORF">C8D82_1193</name>
</gene>